<reference evidence="2 3" key="1">
    <citation type="submission" date="2018-10" db="EMBL/GenBank/DDBJ databases">
        <title>Genomic Encyclopedia of Archaeal and Bacterial Type Strains, Phase II (KMG-II): from individual species to whole genera.</title>
        <authorList>
            <person name="Goeker M."/>
        </authorList>
    </citation>
    <scope>NUCLEOTIDE SEQUENCE [LARGE SCALE GENOMIC DNA]</scope>
    <source>
        <strain evidence="2 3">DSM 29537</strain>
    </source>
</reference>
<name>A0A495LW86_9FLAO</name>
<dbReference type="InterPro" id="IPR004027">
    <property type="entry name" value="SEC_C_motif"/>
</dbReference>
<evidence type="ECO:0000313" key="3">
    <source>
        <dbReference type="Proteomes" id="UP000277579"/>
    </source>
</evidence>
<dbReference type="EMBL" id="RBLC01000007">
    <property type="protein sequence ID" value="RKS17881.1"/>
    <property type="molecule type" value="Genomic_DNA"/>
</dbReference>
<accession>A0A495LW86</accession>
<dbReference type="PANTHER" id="PTHR33747:SF1">
    <property type="entry name" value="ADENYLATE CYCLASE-ASSOCIATED CAP C-TERMINAL DOMAIN-CONTAINING PROTEIN"/>
    <property type="match status" value="1"/>
</dbReference>
<sequence length="127" mass="14823">MRSDCYCGSGIGFADCCEPFIKGFQNAPTAEKLMRSRYSAYAVQAADYLMATTHASTRRNHSKSAILEWSKSNQWLRLEILDVSENVVEFKAYFLDNRLEGHVHHEKSFFRKEKEVWFYVDGEFYDV</sequence>
<dbReference type="InterPro" id="IPR032710">
    <property type="entry name" value="NTF2-like_dom_sf"/>
</dbReference>
<gene>
    <name evidence="2" type="ORF">CLV94_3323</name>
</gene>
<dbReference type="RefSeq" id="WP_121377594.1">
    <property type="nucleotide sequence ID" value="NZ_RBLC01000007.1"/>
</dbReference>
<dbReference type="Pfam" id="PF02810">
    <property type="entry name" value="SEC-C"/>
    <property type="match status" value="1"/>
</dbReference>
<organism evidence="2 3">
    <name type="scientific">Flavobacterium endophyticum</name>
    <dbReference type="NCBI Taxonomy" id="1540163"/>
    <lineage>
        <taxon>Bacteria</taxon>
        <taxon>Pseudomonadati</taxon>
        <taxon>Bacteroidota</taxon>
        <taxon>Flavobacteriia</taxon>
        <taxon>Flavobacteriales</taxon>
        <taxon>Flavobacteriaceae</taxon>
        <taxon>Flavobacterium</taxon>
    </lineage>
</organism>
<keyword evidence="3" id="KW-1185">Reference proteome</keyword>
<dbReference type="AlphaFoldDB" id="A0A495LW86"/>
<proteinExistence type="predicted"/>
<dbReference type="InterPro" id="IPR048469">
    <property type="entry name" value="YchJ-like_M"/>
</dbReference>
<feature type="domain" description="YchJ-like middle NTF2-like" evidence="1">
    <location>
        <begin position="29"/>
        <end position="122"/>
    </location>
</feature>
<comment type="caution">
    <text evidence="2">The sequence shown here is derived from an EMBL/GenBank/DDBJ whole genome shotgun (WGS) entry which is preliminary data.</text>
</comment>
<evidence type="ECO:0000313" key="2">
    <source>
        <dbReference type="EMBL" id="RKS17881.1"/>
    </source>
</evidence>
<dbReference type="Proteomes" id="UP000277579">
    <property type="component" value="Unassembled WGS sequence"/>
</dbReference>
<dbReference type="Pfam" id="PF17775">
    <property type="entry name" value="YchJ_M-like"/>
    <property type="match status" value="1"/>
</dbReference>
<evidence type="ECO:0000259" key="1">
    <source>
        <dbReference type="Pfam" id="PF17775"/>
    </source>
</evidence>
<dbReference type="PANTHER" id="PTHR33747">
    <property type="entry name" value="UPF0225 PROTEIN SCO1677"/>
    <property type="match status" value="1"/>
</dbReference>
<dbReference type="Gene3D" id="3.10.450.50">
    <property type="match status" value="1"/>
</dbReference>
<dbReference type="SUPFAM" id="SSF54427">
    <property type="entry name" value="NTF2-like"/>
    <property type="match status" value="1"/>
</dbReference>
<protein>
    <submittedName>
        <fullName evidence="2">SEC-C motif-containing protein</fullName>
    </submittedName>
</protein>
<dbReference type="OrthoDB" id="21421at2"/>